<proteinExistence type="predicted"/>
<feature type="domain" description="NodB homology" evidence="3">
    <location>
        <begin position="1"/>
        <end position="186"/>
    </location>
</feature>
<keyword evidence="2" id="KW-0378">Hydrolase</keyword>
<gene>
    <name evidence="4" type="ORF">BFW87_00610</name>
</gene>
<dbReference type="Gene3D" id="3.20.20.370">
    <property type="entry name" value="Glycoside hydrolase/deacetylase"/>
    <property type="match status" value="1"/>
</dbReference>
<dbReference type="Proteomes" id="UP000190965">
    <property type="component" value="Unassembled WGS sequence"/>
</dbReference>
<dbReference type="CDD" id="cd10917">
    <property type="entry name" value="CE4_NodB_like_6s_7s"/>
    <property type="match status" value="1"/>
</dbReference>
<evidence type="ECO:0000256" key="1">
    <source>
        <dbReference type="ARBA" id="ARBA00022723"/>
    </source>
</evidence>
<dbReference type="SUPFAM" id="SSF88713">
    <property type="entry name" value="Glycoside hydrolase/deacetylase"/>
    <property type="match status" value="1"/>
</dbReference>
<dbReference type="GO" id="GO:0046872">
    <property type="term" value="F:metal ion binding"/>
    <property type="evidence" value="ECO:0007669"/>
    <property type="project" value="UniProtKB-KW"/>
</dbReference>
<keyword evidence="1" id="KW-0479">Metal-binding</keyword>
<organism evidence="4 5">
    <name type="scientific">Pseudomonas fluorescens</name>
    <dbReference type="NCBI Taxonomy" id="294"/>
    <lineage>
        <taxon>Bacteria</taxon>
        <taxon>Pseudomonadati</taxon>
        <taxon>Pseudomonadota</taxon>
        <taxon>Gammaproteobacteria</taxon>
        <taxon>Pseudomonadales</taxon>
        <taxon>Pseudomonadaceae</taxon>
        <taxon>Pseudomonas</taxon>
    </lineage>
</organism>
<dbReference type="InterPro" id="IPR002509">
    <property type="entry name" value="NODB_dom"/>
</dbReference>
<dbReference type="PANTHER" id="PTHR10587">
    <property type="entry name" value="GLYCOSYL TRANSFERASE-RELATED"/>
    <property type="match status" value="1"/>
</dbReference>
<dbReference type="AlphaFoldDB" id="A0A1T2Z8H1"/>
<dbReference type="PANTHER" id="PTHR10587:SF133">
    <property type="entry name" value="CHITIN DEACETYLASE 1-RELATED"/>
    <property type="match status" value="1"/>
</dbReference>
<dbReference type="Pfam" id="PF01522">
    <property type="entry name" value="Polysacc_deac_1"/>
    <property type="match status" value="1"/>
</dbReference>
<name>A0A1T2Z8H1_PSEFL</name>
<protein>
    <recommendedName>
        <fullName evidence="3">NodB homology domain-containing protein</fullName>
    </recommendedName>
</protein>
<reference evidence="4 5" key="1">
    <citation type="submission" date="2016-12" db="EMBL/GenBank/DDBJ databases">
        <title>Draft genome sequences of seven strains of Pseudomonas fluorescens that produce 4-formylaminooxyvinylglycine.</title>
        <authorList>
            <person name="Okrent R.A."/>
            <person name="Manning V.A."/>
            <person name="Trippe K.M."/>
        </authorList>
    </citation>
    <scope>NUCLEOTIDE SEQUENCE [LARGE SCALE GENOMIC DNA]</scope>
    <source>
        <strain evidence="4 5">P5A</strain>
    </source>
</reference>
<evidence type="ECO:0000256" key="2">
    <source>
        <dbReference type="ARBA" id="ARBA00022801"/>
    </source>
</evidence>
<dbReference type="InterPro" id="IPR011330">
    <property type="entry name" value="Glyco_hydro/deAcase_b/a-brl"/>
</dbReference>
<dbReference type="GO" id="GO:0016810">
    <property type="term" value="F:hydrolase activity, acting on carbon-nitrogen (but not peptide) bonds"/>
    <property type="evidence" value="ECO:0007669"/>
    <property type="project" value="InterPro"/>
</dbReference>
<dbReference type="GO" id="GO:0016020">
    <property type="term" value="C:membrane"/>
    <property type="evidence" value="ECO:0007669"/>
    <property type="project" value="TreeGrafter"/>
</dbReference>
<comment type="caution">
    <text evidence="4">The sequence shown here is derived from an EMBL/GenBank/DDBJ whole genome shotgun (WGS) entry which is preliminary data.</text>
</comment>
<dbReference type="InterPro" id="IPR050248">
    <property type="entry name" value="Polysacc_deacetylase_ArnD"/>
</dbReference>
<evidence type="ECO:0000313" key="4">
    <source>
        <dbReference type="EMBL" id="OPB00943.1"/>
    </source>
</evidence>
<evidence type="ECO:0000259" key="3">
    <source>
        <dbReference type="PROSITE" id="PS51677"/>
    </source>
</evidence>
<evidence type="ECO:0000313" key="5">
    <source>
        <dbReference type="Proteomes" id="UP000190965"/>
    </source>
</evidence>
<sequence length="186" mass="20315">MLNVLKQHDAKARFFVMGNSIEPNASILKCMVNEGHAIGNHTMTHARFSDVNNGVLRSEIEGASHMIERTSSVVPYVLRTPFGVINAEAANASRANGLGIVLWSIYPDESSYFASAASITERIVSSAMYGDILFPHDTSQCSVEMAQFELLGPSIKGFRFVTISELIKRHGELVPGATYETAYTAE</sequence>
<dbReference type="EMBL" id="MSDF01000001">
    <property type="protein sequence ID" value="OPB00943.1"/>
    <property type="molecule type" value="Genomic_DNA"/>
</dbReference>
<accession>A0A1T2Z8H1</accession>
<dbReference type="PROSITE" id="PS51677">
    <property type="entry name" value="NODB"/>
    <property type="match status" value="1"/>
</dbReference>
<dbReference type="GO" id="GO:0005975">
    <property type="term" value="P:carbohydrate metabolic process"/>
    <property type="evidence" value="ECO:0007669"/>
    <property type="project" value="InterPro"/>
</dbReference>